<gene>
    <name evidence="1" type="ORF">SAMN04488042_1011040</name>
</gene>
<proteinExistence type="predicted"/>
<dbReference type="Gene3D" id="3.40.1530.20">
    <property type="entry name" value="Protein of unknown function (DUF1491)"/>
    <property type="match status" value="1"/>
</dbReference>
<dbReference type="EMBL" id="FOTQ01000001">
    <property type="protein sequence ID" value="SFL66385.1"/>
    <property type="molecule type" value="Genomic_DNA"/>
</dbReference>
<dbReference type="AlphaFoldDB" id="A0A1I4JII3"/>
<protein>
    <recommendedName>
        <fullName evidence="3">GTP-binding protein Era</fullName>
    </recommendedName>
</protein>
<name>A0A1I4JII3_9RHOB</name>
<evidence type="ECO:0008006" key="3">
    <source>
        <dbReference type="Google" id="ProtNLM"/>
    </source>
</evidence>
<accession>A0A1I4JII3</accession>
<keyword evidence="2" id="KW-1185">Reference proteome</keyword>
<evidence type="ECO:0000313" key="1">
    <source>
        <dbReference type="EMBL" id="SFL66385.1"/>
    </source>
</evidence>
<sequence length="109" mass="12294">MKLTAEFWVQAYLARLRLNDILAFVVAHGDDTAGAVLVKLNTLDGQAKVFQRSFDLMTGERNWMVLAEGAEAEVDASLARQRSFDTDVWVIEVEDRRGRHLLDEQGLSD</sequence>
<dbReference type="OrthoDB" id="9809136at2"/>
<dbReference type="Proteomes" id="UP000199144">
    <property type="component" value="Unassembled WGS sequence"/>
</dbReference>
<organism evidence="1 2">
    <name type="scientific">Shimia aestuarii</name>
    <dbReference type="NCBI Taxonomy" id="254406"/>
    <lineage>
        <taxon>Bacteria</taxon>
        <taxon>Pseudomonadati</taxon>
        <taxon>Pseudomonadota</taxon>
        <taxon>Alphaproteobacteria</taxon>
        <taxon>Rhodobacterales</taxon>
        <taxon>Roseobacteraceae</taxon>
    </lineage>
</organism>
<dbReference type="Pfam" id="PF07372">
    <property type="entry name" value="DUF1491"/>
    <property type="match status" value="1"/>
</dbReference>
<reference evidence="1 2" key="1">
    <citation type="submission" date="2016-10" db="EMBL/GenBank/DDBJ databases">
        <authorList>
            <person name="de Groot N.N."/>
        </authorList>
    </citation>
    <scope>NUCLEOTIDE SEQUENCE [LARGE SCALE GENOMIC DNA]</scope>
    <source>
        <strain evidence="1 2">DSM 15283</strain>
    </source>
</reference>
<evidence type="ECO:0000313" key="2">
    <source>
        <dbReference type="Proteomes" id="UP000199144"/>
    </source>
</evidence>
<dbReference type="RefSeq" id="WP_093092588.1">
    <property type="nucleotide sequence ID" value="NZ_FOTQ01000001.1"/>
</dbReference>
<dbReference type="STRING" id="254406.SAMN04488042_1011040"/>
<dbReference type="InterPro" id="IPR009964">
    <property type="entry name" value="DUF1491"/>
</dbReference>